<name>A0ABV4Y3P7_9CYAN</name>
<dbReference type="InterPro" id="IPR041049">
    <property type="entry name" value="DUF5615"/>
</dbReference>
<sequence>MSQIRLYLDEDTLRGALVQALLNAGVDLVTTADANNLGQIDSEQLIWATEQQRVIYTFNVRDFCRLHKIYMEESRVHAGIIIAERQSYSVGEQLRGIQRLIATKSAEEMINQLVFLGAYITAE</sequence>
<gene>
    <name evidence="2" type="ORF">ACE1CI_35900</name>
</gene>
<reference evidence="2 3" key="1">
    <citation type="submission" date="2024-09" db="EMBL/GenBank/DDBJ databases">
        <title>Floridaenema gen nov. (Aerosakkonemataceae, Aerosakkonematales ord. nov., Cyanobacteria) from benthic tropical and subtropical fresh waters, with the description of four new species.</title>
        <authorList>
            <person name="Moretto J.A."/>
            <person name="Berthold D.E."/>
            <person name="Lefler F.W."/>
            <person name="Huang I.-S."/>
            <person name="Laughinghouse H. IV."/>
        </authorList>
    </citation>
    <scope>NUCLEOTIDE SEQUENCE [LARGE SCALE GENOMIC DNA]</scope>
    <source>
        <strain evidence="2 3">BLCC-F50</strain>
    </source>
</reference>
<organism evidence="2 3">
    <name type="scientific">Floridaenema flaviceps BLCC-F50</name>
    <dbReference type="NCBI Taxonomy" id="3153642"/>
    <lineage>
        <taxon>Bacteria</taxon>
        <taxon>Bacillati</taxon>
        <taxon>Cyanobacteriota</taxon>
        <taxon>Cyanophyceae</taxon>
        <taxon>Oscillatoriophycideae</taxon>
        <taxon>Aerosakkonematales</taxon>
        <taxon>Aerosakkonemataceae</taxon>
        <taxon>Floridanema</taxon>
        <taxon>Floridanema flaviceps</taxon>
    </lineage>
</organism>
<feature type="domain" description="DUF5615" evidence="1">
    <location>
        <begin position="5"/>
        <end position="116"/>
    </location>
</feature>
<comment type="caution">
    <text evidence="2">The sequence shown here is derived from an EMBL/GenBank/DDBJ whole genome shotgun (WGS) entry which is preliminary data.</text>
</comment>
<evidence type="ECO:0000313" key="3">
    <source>
        <dbReference type="Proteomes" id="UP001576784"/>
    </source>
</evidence>
<evidence type="ECO:0000259" key="1">
    <source>
        <dbReference type="Pfam" id="PF18480"/>
    </source>
</evidence>
<dbReference type="EMBL" id="JBHFNR010000286">
    <property type="protein sequence ID" value="MFB2898332.1"/>
    <property type="molecule type" value="Genomic_DNA"/>
</dbReference>
<evidence type="ECO:0000313" key="2">
    <source>
        <dbReference type="EMBL" id="MFB2898332.1"/>
    </source>
</evidence>
<dbReference type="Proteomes" id="UP001576784">
    <property type="component" value="Unassembled WGS sequence"/>
</dbReference>
<dbReference type="Pfam" id="PF18480">
    <property type="entry name" value="DUF5615"/>
    <property type="match status" value="1"/>
</dbReference>
<proteinExistence type="predicted"/>
<accession>A0ABV4Y3P7</accession>
<keyword evidence="3" id="KW-1185">Reference proteome</keyword>
<protein>
    <submittedName>
        <fullName evidence="2">DUF5615 family PIN-like protein</fullName>
    </submittedName>
</protein>
<dbReference type="RefSeq" id="WP_413267932.1">
    <property type="nucleotide sequence ID" value="NZ_JBHFNR010000286.1"/>
</dbReference>